<dbReference type="RefSeq" id="WP_091149809.1">
    <property type="nucleotide sequence ID" value="NZ_FNAI01000005.1"/>
</dbReference>
<evidence type="ECO:0000313" key="1">
    <source>
        <dbReference type="EMBL" id="SDE32713.1"/>
    </source>
</evidence>
<dbReference type="STRING" id="1391627.SAMN05216464_105236"/>
<protein>
    <recommendedName>
        <fullName evidence="3">Lipoprotein</fullName>
    </recommendedName>
</protein>
<name>A0A1G7C0B4_9SPHI</name>
<dbReference type="OrthoDB" id="798464at2"/>
<sequence>MKKLQLLIAVAGITMLTACHIGNKRHTVIVEDNNGAKLRIEYVGQAYFTADKTGIKSISPNGYVKYSRGDKELVAESDHSGKITYEVNDGGKHTMLTDDDKSFLADAVKDMVRHGHNADR</sequence>
<dbReference type="EMBL" id="FNAI01000005">
    <property type="protein sequence ID" value="SDE32713.1"/>
    <property type="molecule type" value="Genomic_DNA"/>
</dbReference>
<proteinExistence type="predicted"/>
<dbReference type="PROSITE" id="PS51257">
    <property type="entry name" value="PROKAR_LIPOPROTEIN"/>
    <property type="match status" value="1"/>
</dbReference>
<evidence type="ECO:0008006" key="3">
    <source>
        <dbReference type="Google" id="ProtNLM"/>
    </source>
</evidence>
<dbReference type="AlphaFoldDB" id="A0A1G7C0B4"/>
<dbReference type="Proteomes" id="UP000199072">
    <property type="component" value="Unassembled WGS sequence"/>
</dbReference>
<organism evidence="1 2">
    <name type="scientific">Mucilaginibacter pineti</name>
    <dbReference type="NCBI Taxonomy" id="1391627"/>
    <lineage>
        <taxon>Bacteria</taxon>
        <taxon>Pseudomonadati</taxon>
        <taxon>Bacteroidota</taxon>
        <taxon>Sphingobacteriia</taxon>
        <taxon>Sphingobacteriales</taxon>
        <taxon>Sphingobacteriaceae</taxon>
        <taxon>Mucilaginibacter</taxon>
    </lineage>
</organism>
<reference evidence="1 2" key="1">
    <citation type="submission" date="2016-10" db="EMBL/GenBank/DDBJ databases">
        <authorList>
            <person name="de Groot N.N."/>
        </authorList>
    </citation>
    <scope>NUCLEOTIDE SEQUENCE [LARGE SCALE GENOMIC DNA]</scope>
    <source>
        <strain evidence="1 2">47C3B</strain>
    </source>
</reference>
<accession>A0A1G7C0B4</accession>
<keyword evidence="2" id="KW-1185">Reference proteome</keyword>
<gene>
    <name evidence="1" type="ORF">SAMN05216464_105236</name>
</gene>
<evidence type="ECO:0000313" key="2">
    <source>
        <dbReference type="Proteomes" id="UP000199072"/>
    </source>
</evidence>